<name>A0A7J5YMH2_DISMA</name>
<evidence type="ECO:0000256" key="1">
    <source>
        <dbReference type="SAM" id="MobiDB-lite"/>
    </source>
</evidence>
<evidence type="ECO:0000313" key="3">
    <source>
        <dbReference type="EMBL" id="KAF3850724.1"/>
    </source>
</evidence>
<dbReference type="AlphaFoldDB" id="A0A7J5YMH2"/>
<keyword evidence="2" id="KW-0812">Transmembrane</keyword>
<evidence type="ECO:0000256" key="2">
    <source>
        <dbReference type="SAM" id="Phobius"/>
    </source>
</evidence>
<protein>
    <submittedName>
        <fullName evidence="3">Uncharacterized protein</fullName>
    </submittedName>
</protein>
<dbReference type="InterPro" id="IPR050927">
    <property type="entry name" value="TRPM"/>
</dbReference>
<dbReference type="PANTHER" id="PTHR13800:SF7">
    <property type="entry name" value="TRANSIENT RECEPTOR POTENTIAL CATION CHANNEL SUBFAMILY M MEMBER 3"/>
    <property type="match status" value="1"/>
</dbReference>
<gene>
    <name evidence="3" type="ORF">F7725_012496</name>
</gene>
<sequence>MCDLSLPALLPNFPPLPPPLPVSLITQVILGLLLPPSILSLEFKNKDEMSYMPQDQEAYLQEKEEEEPEKPVKEKEDEDMEFTVRSYCEAQYNSVAMLGNVTTETSRKKDVEEVQKRHRLIPLGRKIYEFYNAPRQVLVPYGQCRLQKHRLRTLLPVGSVSAHFVFSGINYWLPAVSLYSYSASFVINLLFHPCITQLDSGGKV</sequence>
<accession>A0A7J5YMH2</accession>
<feature type="region of interest" description="Disordered" evidence="1">
    <location>
        <begin position="58"/>
        <end position="78"/>
    </location>
</feature>
<evidence type="ECO:0000313" key="4">
    <source>
        <dbReference type="Proteomes" id="UP000518266"/>
    </source>
</evidence>
<reference evidence="3 4" key="1">
    <citation type="submission" date="2020-03" db="EMBL/GenBank/DDBJ databases">
        <title>Dissostichus mawsoni Genome sequencing and assembly.</title>
        <authorList>
            <person name="Park H."/>
        </authorList>
    </citation>
    <scope>NUCLEOTIDE SEQUENCE [LARGE SCALE GENOMIC DNA]</scope>
    <source>
        <strain evidence="3">DM0001</strain>
        <tissue evidence="3">Muscle</tissue>
    </source>
</reference>
<dbReference type="EMBL" id="JAAKFY010000010">
    <property type="protein sequence ID" value="KAF3850724.1"/>
    <property type="molecule type" value="Genomic_DNA"/>
</dbReference>
<dbReference type="Proteomes" id="UP000518266">
    <property type="component" value="Unassembled WGS sequence"/>
</dbReference>
<keyword evidence="4" id="KW-1185">Reference proteome</keyword>
<dbReference type="GO" id="GO:0030001">
    <property type="term" value="P:metal ion transport"/>
    <property type="evidence" value="ECO:0007669"/>
    <property type="project" value="TreeGrafter"/>
</dbReference>
<dbReference type="PANTHER" id="PTHR13800">
    <property type="entry name" value="TRANSIENT RECEPTOR POTENTIAL CATION CHANNEL, SUBFAMILY M, MEMBER 6"/>
    <property type="match status" value="1"/>
</dbReference>
<proteinExistence type="predicted"/>
<dbReference type="GO" id="GO:0005261">
    <property type="term" value="F:monoatomic cation channel activity"/>
    <property type="evidence" value="ECO:0007669"/>
    <property type="project" value="TreeGrafter"/>
</dbReference>
<feature type="transmembrane region" description="Helical" evidence="2">
    <location>
        <begin position="20"/>
        <end position="41"/>
    </location>
</feature>
<keyword evidence="2" id="KW-0472">Membrane</keyword>
<comment type="caution">
    <text evidence="3">The sequence shown here is derived from an EMBL/GenBank/DDBJ whole genome shotgun (WGS) entry which is preliminary data.</text>
</comment>
<organism evidence="3 4">
    <name type="scientific">Dissostichus mawsoni</name>
    <name type="common">Antarctic cod</name>
    <dbReference type="NCBI Taxonomy" id="36200"/>
    <lineage>
        <taxon>Eukaryota</taxon>
        <taxon>Metazoa</taxon>
        <taxon>Chordata</taxon>
        <taxon>Craniata</taxon>
        <taxon>Vertebrata</taxon>
        <taxon>Euteleostomi</taxon>
        <taxon>Actinopterygii</taxon>
        <taxon>Neopterygii</taxon>
        <taxon>Teleostei</taxon>
        <taxon>Neoteleostei</taxon>
        <taxon>Acanthomorphata</taxon>
        <taxon>Eupercaria</taxon>
        <taxon>Perciformes</taxon>
        <taxon>Notothenioidei</taxon>
        <taxon>Nototheniidae</taxon>
        <taxon>Dissostichus</taxon>
    </lineage>
</organism>
<keyword evidence="2" id="KW-1133">Transmembrane helix</keyword>
<feature type="transmembrane region" description="Helical" evidence="2">
    <location>
        <begin position="153"/>
        <end position="173"/>
    </location>
</feature>
<dbReference type="GO" id="GO:0005886">
    <property type="term" value="C:plasma membrane"/>
    <property type="evidence" value="ECO:0007669"/>
    <property type="project" value="TreeGrafter"/>
</dbReference>